<evidence type="ECO:0000313" key="2">
    <source>
        <dbReference type="EMBL" id="MCK7593126.1"/>
    </source>
</evidence>
<reference evidence="2" key="1">
    <citation type="submission" date="2022-04" db="EMBL/GenBank/DDBJ databases">
        <title>Lysobacter sp. CAU 1642 isolated from sea sand.</title>
        <authorList>
            <person name="Kim W."/>
        </authorList>
    </citation>
    <scope>NUCLEOTIDE SEQUENCE</scope>
    <source>
        <strain evidence="2">CAU 1642</strain>
    </source>
</reference>
<dbReference type="EMBL" id="JALNMH010000003">
    <property type="protein sequence ID" value="MCK7593126.1"/>
    <property type="molecule type" value="Genomic_DNA"/>
</dbReference>
<keyword evidence="3" id="KW-1185">Reference proteome</keyword>
<dbReference type="InterPro" id="IPR046162">
    <property type="entry name" value="DUF6164"/>
</dbReference>
<sequence length="124" mass="14064">MSAFLMSLRDVPVDEYEEIRTLLDDNRIEHYRTEPSRWGISHGAIWLVEDGGLAQARTLLEEYQRGRGERARAAFAEAAQRGEVPTLFQRFRERPLVSAAQWLGLLVALALSILPFLWLAGLLG</sequence>
<evidence type="ECO:0000256" key="1">
    <source>
        <dbReference type="SAM" id="Phobius"/>
    </source>
</evidence>
<organism evidence="2 3">
    <name type="scientific">Pseudomarimonas salicorniae</name>
    <dbReference type="NCBI Taxonomy" id="2933270"/>
    <lineage>
        <taxon>Bacteria</taxon>
        <taxon>Pseudomonadati</taxon>
        <taxon>Pseudomonadota</taxon>
        <taxon>Gammaproteobacteria</taxon>
        <taxon>Lysobacterales</taxon>
        <taxon>Lysobacteraceae</taxon>
        <taxon>Pseudomarimonas</taxon>
    </lineage>
</organism>
<comment type="caution">
    <text evidence="2">The sequence shown here is derived from an EMBL/GenBank/DDBJ whole genome shotgun (WGS) entry which is preliminary data.</text>
</comment>
<proteinExistence type="predicted"/>
<name>A0ABT0GF18_9GAMM</name>
<accession>A0ABT0GF18</accession>
<dbReference type="RefSeq" id="WP_248206233.1">
    <property type="nucleotide sequence ID" value="NZ_JALNMH010000003.1"/>
</dbReference>
<keyword evidence="1" id="KW-0472">Membrane</keyword>
<gene>
    <name evidence="2" type="ORF">M0G41_05520</name>
</gene>
<keyword evidence="1" id="KW-1133">Transmembrane helix</keyword>
<protein>
    <submittedName>
        <fullName evidence="2">DUF6164 family protein</fullName>
    </submittedName>
</protein>
<feature type="transmembrane region" description="Helical" evidence="1">
    <location>
        <begin position="99"/>
        <end position="120"/>
    </location>
</feature>
<keyword evidence="1" id="KW-0812">Transmembrane</keyword>
<evidence type="ECO:0000313" key="3">
    <source>
        <dbReference type="Proteomes" id="UP001431449"/>
    </source>
</evidence>
<dbReference type="Proteomes" id="UP001431449">
    <property type="component" value="Unassembled WGS sequence"/>
</dbReference>
<dbReference type="Pfam" id="PF19661">
    <property type="entry name" value="DUF6164"/>
    <property type="match status" value="1"/>
</dbReference>